<feature type="transmembrane region" description="Helical" evidence="8">
    <location>
        <begin position="346"/>
        <end position="364"/>
    </location>
</feature>
<dbReference type="Proteomes" id="UP000807370">
    <property type="component" value="Unassembled WGS sequence"/>
</dbReference>
<feature type="transmembrane region" description="Helical" evidence="8">
    <location>
        <begin position="311"/>
        <end position="334"/>
    </location>
</feature>
<dbReference type="PANTHER" id="PTHR33908:SF11">
    <property type="entry name" value="MEMBRANE PROTEIN"/>
    <property type="match status" value="1"/>
</dbReference>
<evidence type="ECO:0000256" key="5">
    <source>
        <dbReference type="ARBA" id="ARBA00022692"/>
    </source>
</evidence>
<proteinExistence type="predicted"/>
<feature type="transmembrane region" description="Helical" evidence="8">
    <location>
        <begin position="118"/>
        <end position="141"/>
    </location>
</feature>
<evidence type="ECO:0000313" key="9">
    <source>
        <dbReference type="EMBL" id="MBH5402454.1"/>
    </source>
</evidence>
<keyword evidence="10" id="KW-1185">Reference proteome</keyword>
<comment type="caution">
    <text evidence="9">The sequence shown here is derived from an EMBL/GenBank/DDBJ whole genome shotgun (WGS) entry which is preliminary data.</text>
</comment>
<feature type="transmembrane region" description="Helical" evidence="8">
    <location>
        <begin position="38"/>
        <end position="59"/>
    </location>
</feature>
<comment type="subcellular location">
    <subcellularLocation>
        <location evidence="1">Cell membrane</location>
        <topology evidence="1">Multi-pass membrane protein</topology>
    </subcellularLocation>
</comment>
<evidence type="ECO:0008006" key="11">
    <source>
        <dbReference type="Google" id="ProtNLM"/>
    </source>
</evidence>
<keyword evidence="7 8" id="KW-0472">Membrane</keyword>
<evidence type="ECO:0000313" key="10">
    <source>
        <dbReference type="Proteomes" id="UP000807370"/>
    </source>
</evidence>
<gene>
    <name evidence="9" type="ORF">HZZ13_32390</name>
</gene>
<evidence type="ECO:0000256" key="6">
    <source>
        <dbReference type="ARBA" id="ARBA00022989"/>
    </source>
</evidence>
<dbReference type="PANTHER" id="PTHR33908">
    <property type="entry name" value="MANNOSYLTRANSFERASE YKCB-RELATED"/>
    <property type="match status" value="1"/>
</dbReference>
<protein>
    <recommendedName>
        <fullName evidence="11">Glycosyltransferase RgtA/B/C/D-like domain-containing protein</fullName>
    </recommendedName>
</protein>
<feature type="transmembrane region" description="Helical" evidence="8">
    <location>
        <begin position="148"/>
        <end position="165"/>
    </location>
</feature>
<evidence type="ECO:0000256" key="7">
    <source>
        <dbReference type="ARBA" id="ARBA00023136"/>
    </source>
</evidence>
<evidence type="ECO:0000256" key="4">
    <source>
        <dbReference type="ARBA" id="ARBA00022679"/>
    </source>
</evidence>
<keyword evidence="6 8" id="KW-1133">Transmembrane helix</keyword>
<feature type="transmembrane region" description="Helical" evidence="8">
    <location>
        <begin position="253"/>
        <end position="271"/>
    </location>
</feature>
<keyword evidence="3" id="KW-0328">Glycosyltransferase</keyword>
<feature type="transmembrane region" description="Helical" evidence="8">
    <location>
        <begin position="200"/>
        <end position="233"/>
    </location>
</feature>
<keyword evidence="5 8" id="KW-0812">Transmembrane</keyword>
<keyword evidence="4" id="KW-0808">Transferase</keyword>
<evidence type="ECO:0000256" key="3">
    <source>
        <dbReference type="ARBA" id="ARBA00022676"/>
    </source>
</evidence>
<reference evidence="9 10" key="1">
    <citation type="submission" date="2020-07" db="EMBL/GenBank/DDBJ databases">
        <title>Bradyrhizobium diversity isolated from nodules of indigenous legumes of Western Australia.</title>
        <authorList>
            <person name="Klepa M.S."/>
        </authorList>
    </citation>
    <scope>NUCLEOTIDE SEQUENCE [LARGE SCALE GENOMIC DNA]</scope>
    <source>
        <strain evidence="9 10">CNPSo 4010</strain>
    </source>
</reference>
<dbReference type="RefSeq" id="WP_197963504.1">
    <property type="nucleotide sequence ID" value="NZ_JACCHP010000028.1"/>
</dbReference>
<accession>A0ABS0Q083</accession>
<dbReference type="EMBL" id="JACCHP010000028">
    <property type="protein sequence ID" value="MBH5402454.1"/>
    <property type="molecule type" value="Genomic_DNA"/>
</dbReference>
<feature type="transmembrane region" description="Helical" evidence="8">
    <location>
        <begin position="93"/>
        <end position="112"/>
    </location>
</feature>
<evidence type="ECO:0000256" key="2">
    <source>
        <dbReference type="ARBA" id="ARBA00022475"/>
    </source>
</evidence>
<sequence>MSSVETRAGDGRISAGNALKELVESSPHSFTPSNTFDFLALAFLAGLIVLACFTAKDYAISNDEAVQHRYGELIIAYYQSGLRVRDLFTFDNLYLYGGLFDIIAIALGQVIPVDIYELRHILCAVTGLAGIAFSGAAARLIAGPRAGLIAMIALALCGAWYGAMFNHTKDIPFAAAMAGATLVLLRLARQLPAPRPLHVAVFGCLAGAALGLRSYGLLLFVYLGLAILIYLPWTESRAARLAFAANSLLKTCPAVAVAYLLMILAWPWAALSPLNPVRGLFAYSEFQYAIRTLFVGRVYEMAHVPRVYVPFYLFIRVPLITQTGAALAMVSLLWRPVKRDPDRCRDLALLSAMVLLPLGCQALVHGPAFSGMRHFLFVLPPLATLAGVGLSDVLDGIALRGRRLASAGLAVMCAYFLSEGLMLARLHPYESLSYNAVAGGLPGAFRRYDLDYWFNSMPEAIRMLETFVREKTPLDDKTSTVYSVAVCGERPAFDHTVTLPQLRWDFRSEWDESEFFIAPTHMNCDRDLDGEVIGSVERLGVAIAYVKDRRAIVKRPTTNISPPLARQLPAANEIAQESRRPSSTDQAF</sequence>
<organism evidence="9 10">
    <name type="scientific">Bradyrhizobium agreste</name>
    <dbReference type="NCBI Taxonomy" id="2751811"/>
    <lineage>
        <taxon>Bacteria</taxon>
        <taxon>Pseudomonadati</taxon>
        <taxon>Pseudomonadota</taxon>
        <taxon>Alphaproteobacteria</taxon>
        <taxon>Hyphomicrobiales</taxon>
        <taxon>Nitrobacteraceae</taxon>
        <taxon>Bradyrhizobium</taxon>
    </lineage>
</organism>
<dbReference type="InterPro" id="IPR050297">
    <property type="entry name" value="LipidA_mod_glycosyltrf_83"/>
</dbReference>
<keyword evidence="2" id="KW-1003">Cell membrane</keyword>
<name>A0ABS0Q083_9BRAD</name>
<evidence type="ECO:0000256" key="1">
    <source>
        <dbReference type="ARBA" id="ARBA00004651"/>
    </source>
</evidence>
<evidence type="ECO:0000256" key="8">
    <source>
        <dbReference type="SAM" id="Phobius"/>
    </source>
</evidence>